<accession>A0A1B1YE03</accession>
<feature type="domain" description="Carrier" evidence="1">
    <location>
        <begin position="1"/>
        <end position="73"/>
    </location>
</feature>
<dbReference type="RefSeq" id="WP_015359335.1">
    <property type="nucleotide sequence ID" value="NZ_CP014672.1"/>
</dbReference>
<evidence type="ECO:0000313" key="2">
    <source>
        <dbReference type="EMBL" id="ANW98991.1"/>
    </source>
</evidence>
<dbReference type="OrthoDB" id="9812291at2"/>
<reference evidence="2 3" key="1">
    <citation type="submission" date="2016-02" db="EMBL/GenBank/DDBJ databases">
        <title>Comparison of Clostridium stercorarium subspecies using comparative genomics and transcriptomics.</title>
        <authorList>
            <person name="Schellenberg J."/>
            <person name="Thallinger G."/>
            <person name="Levin D.B."/>
            <person name="Zhang X."/>
            <person name="Alvare G."/>
            <person name="Fristensky B."/>
            <person name="Sparling R."/>
        </authorList>
    </citation>
    <scope>NUCLEOTIDE SEQUENCE [LARGE SCALE GENOMIC DNA]</scope>
    <source>
        <strain evidence="2 3">DSM 2910</strain>
    </source>
</reference>
<dbReference type="Pfam" id="PF00550">
    <property type="entry name" value="PP-binding"/>
    <property type="match status" value="1"/>
</dbReference>
<sequence length="76" mass="8801">METLLKILEELHPEVDFKTEKALIDNKILDSFDIITLITEINEEFGVRIPVDEIVPENFNSAEALYKLIQRLQDEG</sequence>
<proteinExistence type="predicted"/>
<evidence type="ECO:0000259" key="1">
    <source>
        <dbReference type="PROSITE" id="PS50075"/>
    </source>
</evidence>
<dbReference type="AlphaFoldDB" id="A0A1B1YE03"/>
<evidence type="ECO:0000313" key="3">
    <source>
        <dbReference type="Proteomes" id="UP000092971"/>
    </source>
</evidence>
<protein>
    <submittedName>
        <fullName evidence="2">Acyl carrier protein</fullName>
    </submittedName>
</protein>
<gene>
    <name evidence="2" type="ORF">CSTERTH_08115</name>
</gene>
<dbReference type="Proteomes" id="UP000092971">
    <property type="component" value="Chromosome"/>
</dbReference>
<dbReference type="InterPro" id="IPR009081">
    <property type="entry name" value="PP-bd_ACP"/>
</dbReference>
<dbReference type="PROSITE" id="PS50075">
    <property type="entry name" value="CARRIER"/>
    <property type="match status" value="1"/>
</dbReference>
<name>A0A1B1YE03_THEST</name>
<dbReference type="Gene3D" id="1.10.1200.10">
    <property type="entry name" value="ACP-like"/>
    <property type="match status" value="1"/>
</dbReference>
<organism evidence="2 3">
    <name type="scientific">Thermoclostridium stercorarium subsp. thermolacticum DSM 2910</name>
    <dbReference type="NCBI Taxonomy" id="1121336"/>
    <lineage>
        <taxon>Bacteria</taxon>
        <taxon>Bacillati</taxon>
        <taxon>Bacillota</taxon>
        <taxon>Clostridia</taxon>
        <taxon>Eubacteriales</taxon>
        <taxon>Oscillospiraceae</taxon>
        <taxon>Thermoclostridium</taxon>
    </lineage>
</organism>
<dbReference type="InterPro" id="IPR036736">
    <property type="entry name" value="ACP-like_sf"/>
</dbReference>
<dbReference type="SUPFAM" id="SSF47336">
    <property type="entry name" value="ACP-like"/>
    <property type="match status" value="1"/>
</dbReference>
<dbReference type="EMBL" id="CP014672">
    <property type="protein sequence ID" value="ANW98991.1"/>
    <property type="molecule type" value="Genomic_DNA"/>
</dbReference>